<feature type="compositionally biased region" description="Polar residues" evidence="1">
    <location>
        <begin position="179"/>
        <end position="195"/>
    </location>
</feature>
<evidence type="ECO:0000256" key="1">
    <source>
        <dbReference type="SAM" id="MobiDB-lite"/>
    </source>
</evidence>
<protein>
    <recommendedName>
        <fullName evidence="4">Helix-turn-helix domain-containing protein</fullName>
    </recommendedName>
</protein>
<accession>A0ABT2ZQ32</accession>
<feature type="region of interest" description="Disordered" evidence="1">
    <location>
        <begin position="123"/>
        <end position="195"/>
    </location>
</feature>
<sequence length="195" mass="21884">MQWRSWPSTRGGMARPAKRYKAHKKGGAGRHVQLPEWLQASEAWATLKPGPRALYIELKRRFNGANNGDIFLSHRDAATALNVNRNTVTGYFRELAEREFITMTEAPHLGANGIGKASKWALQEEPTTNGKPALKGFMRWSEKQNPRPKNRTPRPNFRDTRSPESSKTPETVPKKGTHSAVSAKSPSQKTGHIYI</sequence>
<evidence type="ECO:0000313" key="3">
    <source>
        <dbReference type="Proteomes" id="UP001652564"/>
    </source>
</evidence>
<dbReference type="EMBL" id="JAOWKZ010000003">
    <property type="protein sequence ID" value="MCV2873272.1"/>
    <property type="molecule type" value="Genomic_DNA"/>
</dbReference>
<gene>
    <name evidence="2" type="ORF">OEZ71_13310</name>
</gene>
<proteinExistence type="predicted"/>
<feature type="compositionally biased region" description="Basic residues" evidence="1">
    <location>
        <begin position="16"/>
        <end position="27"/>
    </location>
</feature>
<keyword evidence="3" id="KW-1185">Reference proteome</keyword>
<dbReference type="Proteomes" id="UP001652564">
    <property type="component" value="Unassembled WGS sequence"/>
</dbReference>
<organism evidence="2 3">
    <name type="scientific">Albidovulum litorale</name>
    <dbReference type="NCBI Taxonomy" id="2984134"/>
    <lineage>
        <taxon>Bacteria</taxon>
        <taxon>Pseudomonadati</taxon>
        <taxon>Pseudomonadota</taxon>
        <taxon>Alphaproteobacteria</taxon>
        <taxon>Rhodobacterales</taxon>
        <taxon>Paracoccaceae</taxon>
        <taxon>Albidovulum</taxon>
    </lineage>
</organism>
<comment type="caution">
    <text evidence="2">The sequence shown here is derived from an EMBL/GenBank/DDBJ whole genome shotgun (WGS) entry which is preliminary data.</text>
</comment>
<evidence type="ECO:0008006" key="4">
    <source>
        <dbReference type="Google" id="ProtNLM"/>
    </source>
</evidence>
<dbReference type="RefSeq" id="WP_263740477.1">
    <property type="nucleotide sequence ID" value="NZ_JAOWKZ010000003.1"/>
</dbReference>
<name>A0ABT2ZQ32_9RHOB</name>
<evidence type="ECO:0000313" key="2">
    <source>
        <dbReference type="EMBL" id="MCV2873272.1"/>
    </source>
</evidence>
<feature type="region of interest" description="Disordered" evidence="1">
    <location>
        <begin position="1"/>
        <end position="27"/>
    </location>
</feature>
<reference evidence="2 3" key="1">
    <citation type="submission" date="2022-10" db="EMBL/GenBank/DDBJ databases">
        <title>Defluviimonas sp. nov., isolated from ocean surface sediments.</title>
        <authorList>
            <person name="He W."/>
            <person name="Wang L."/>
            <person name="Zhang D.-F."/>
        </authorList>
    </citation>
    <scope>NUCLEOTIDE SEQUENCE [LARGE SCALE GENOMIC DNA]</scope>
    <source>
        <strain evidence="2 3">WL0050</strain>
    </source>
</reference>